<feature type="domain" description="Ketoreductase" evidence="5">
    <location>
        <begin position="11"/>
        <end position="182"/>
    </location>
</feature>
<feature type="region of interest" description="Disordered" evidence="4">
    <location>
        <begin position="267"/>
        <end position="292"/>
    </location>
</feature>
<evidence type="ECO:0000313" key="6">
    <source>
        <dbReference type="EMBL" id="KAB1080916.1"/>
    </source>
</evidence>
<dbReference type="InterPro" id="IPR036291">
    <property type="entry name" value="NAD(P)-bd_dom_sf"/>
</dbReference>
<dbReference type="OrthoDB" id="9781689at2"/>
<dbReference type="GO" id="GO:0016020">
    <property type="term" value="C:membrane"/>
    <property type="evidence" value="ECO:0007669"/>
    <property type="project" value="TreeGrafter"/>
</dbReference>
<dbReference type="PANTHER" id="PTHR44196">
    <property type="entry name" value="DEHYDROGENASE/REDUCTASE SDR FAMILY MEMBER 7B"/>
    <property type="match status" value="1"/>
</dbReference>
<organism evidence="6 7">
    <name type="scientific">Methylobacterium soli</name>
    <dbReference type="NCBI Taxonomy" id="553447"/>
    <lineage>
        <taxon>Bacteria</taxon>
        <taxon>Pseudomonadati</taxon>
        <taxon>Pseudomonadota</taxon>
        <taxon>Alphaproteobacteria</taxon>
        <taxon>Hyphomicrobiales</taxon>
        <taxon>Methylobacteriaceae</taxon>
        <taxon>Methylobacterium</taxon>
    </lineage>
</organism>
<dbReference type="PANTHER" id="PTHR44196:SF1">
    <property type="entry name" value="DEHYDROGENASE_REDUCTASE SDR FAMILY MEMBER 7B"/>
    <property type="match status" value="1"/>
</dbReference>
<name>A0A6L3T6U7_9HYPH</name>
<evidence type="ECO:0000313" key="7">
    <source>
        <dbReference type="Proteomes" id="UP000474159"/>
    </source>
</evidence>
<dbReference type="GO" id="GO:0016491">
    <property type="term" value="F:oxidoreductase activity"/>
    <property type="evidence" value="ECO:0007669"/>
    <property type="project" value="UniProtKB-KW"/>
</dbReference>
<dbReference type="InterPro" id="IPR057326">
    <property type="entry name" value="KR_dom"/>
</dbReference>
<evidence type="ECO:0000256" key="1">
    <source>
        <dbReference type="ARBA" id="ARBA00006484"/>
    </source>
</evidence>
<evidence type="ECO:0000259" key="5">
    <source>
        <dbReference type="SMART" id="SM00822"/>
    </source>
</evidence>
<dbReference type="PRINTS" id="PR00081">
    <property type="entry name" value="GDHRDH"/>
</dbReference>
<dbReference type="AlphaFoldDB" id="A0A6L3T6U7"/>
<keyword evidence="7" id="KW-1185">Reference proteome</keyword>
<protein>
    <submittedName>
        <fullName evidence="6">SDR family NAD(P)-dependent oxidoreductase</fullName>
    </submittedName>
</protein>
<evidence type="ECO:0000256" key="4">
    <source>
        <dbReference type="SAM" id="MobiDB-lite"/>
    </source>
</evidence>
<dbReference type="EMBL" id="VZZK01000003">
    <property type="protein sequence ID" value="KAB1080916.1"/>
    <property type="molecule type" value="Genomic_DNA"/>
</dbReference>
<evidence type="ECO:0000256" key="3">
    <source>
        <dbReference type="RuleBase" id="RU000363"/>
    </source>
</evidence>
<proteinExistence type="inferred from homology"/>
<feature type="compositionally biased region" description="Basic and acidic residues" evidence="4">
    <location>
        <begin position="268"/>
        <end position="277"/>
    </location>
</feature>
<dbReference type="Proteomes" id="UP000474159">
    <property type="component" value="Unassembled WGS sequence"/>
</dbReference>
<accession>A0A6L3T6U7</accession>
<dbReference type="InterPro" id="IPR020904">
    <property type="entry name" value="Sc_DH/Rdtase_CS"/>
</dbReference>
<gene>
    <name evidence="6" type="ORF">F6X53_04315</name>
</gene>
<dbReference type="InterPro" id="IPR002347">
    <property type="entry name" value="SDR_fam"/>
</dbReference>
<dbReference type="SUPFAM" id="SSF51735">
    <property type="entry name" value="NAD(P)-binding Rossmann-fold domains"/>
    <property type="match status" value="1"/>
</dbReference>
<sequence>MPHVNKPLDEQVIVVTGASSGIGLTTAEMAAERGARVVLAARNGAALAQVQAAIEAKGGKAIHVIADVGERADVARIAERAVEAFGGIDTWVNNAGLTIYGPLTEVTDADHERLLRTNLWGTVLGSLVAVEHMRARGGALINLGSVGSDLAFPLQGMYCASKHAIKGFTDTLRMELMQAGVPVSVTLIKPASIDTPLPQHARNYTDREPKLPPPVYPPAEVAEAILSAAVNPQRDIYVGGAAKVLSNFKTLAPGAYDRLGPAITALQRRSESPRDPEGALYVTKPDGQARGSHPGYVMRRSAYTRGSLQPLPTALLAAGLSAAAALFLRAGSRGPRS</sequence>
<dbReference type="SMART" id="SM00822">
    <property type="entry name" value="PKS_KR"/>
    <property type="match status" value="1"/>
</dbReference>
<comment type="similarity">
    <text evidence="1 3">Belongs to the short-chain dehydrogenases/reductases (SDR) family.</text>
</comment>
<dbReference type="PRINTS" id="PR00080">
    <property type="entry name" value="SDRFAMILY"/>
</dbReference>
<keyword evidence="2" id="KW-0560">Oxidoreductase</keyword>
<dbReference type="RefSeq" id="WP_150997569.1">
    <property type="nucleotide sequence ID" value="NZ_BPQY01000006.1"/>
</dbReference>
<comment type="caution">
    <text evidence="6">The sequence shown here is derived from an EMBL/GenBank/DDBJ whole genome shotgun (WGS) entry which is preliminary data.</text>
</comment>
<dbReference type="PROSITE" id="PS00061">
    <property type="entry name" value="ADH_SHORT"/>
    <property type="match status" value="1"/>
</dbReference>
<reference evidence="6 7" key="1">
    <citation type="submission" date="2019-09" db="EMBL/GenBank/DDBJ databases">
        <title>YIM 48816 draft genome.</title>
        <authorList>
            <person name="Jiang L."/>
        </authorList>
    </citation>
    <scope>NUCLEOTIDE SEQUENCE [LARGE SCALE GENOMIC DNA]</scope>
    <source>
        <strain evidence="6 7">YIM 48816</strain>
    </source>
</reference>
<evidence type="ECO:0000256" key="2">
    <source>
        <dbReference type="ARBA" id="ARBA00023002"/>
    </source>
</evidence>
<dbReference type="NCBIfam" id="NF005495">
    <property type="entry name" value="PRK07109.1"/>
    <property type="match status" value="1"/>
</dbReference>
<dbReference type="Pfam" id="PF00106">
    <property type="entry name" value="adh_short"/>
    <property type="match status" value="1"/>
</dbReference>
<dbReference type="Gene3D" id="3.40.50.720">
    <property type="entry name" value="NAD(P)-binding Rossmann-like Domain"/>
    <property type="match status" value="1"/>
</dbReference>